<organism evidence="20 22">
    <name type="scientific">Schizosaccharomyces japonicus (strain yFS275 / FY16936)</name>
    <name type="common">Fission yeast</name>
    <dbReference type="NCBI Taxonomy" id="402676"/>
    <lineage>
        <taxon>Eukaryota</taxon>
        <taxon>Fungi</taxon>
        <taxon>Dikarya</taxon>
        <taxon>Ascomycota</taxon>
        <taxon>Taphrinomycotina</taxon>
        <taxon>Schizosaccharomycetes</taxon>
        <taxon>Schizosaccharomycetales</taxon>
        <taxon>Schizosaccharomycetaceae</taxon>
        <taxon>Schizosaccharomyces</taxon>
    </lineage>
</organism>
<accession>B6JUZ7</accession>
<dbReference type="FunFam" id="3.20.20.80:FF:000120">
    <property type="entry name" value="Alpha-amylase A"/>
    <property type="match status" value="1"/>
</dbReference>
<evidence type="ECO:0000256" key="8">
    <source>
        <dbReference type="ARBA" id="ARBA00022837"/>
    </source>
</evidence>
<dbReference type="GeneID" id="7051046"/>
<evidence type="ECO:0000256" key="13">
    <source>
        <dbReference type="ARBA" id="ARBA00030238"/>
    </source>
</evidence>
<protein>
    <recommendedName>
        <fullName evidence="4">alpha-amylase</fullName>
        <ecNumber evidence="4">3.2.1.1</ecNumber>
    </recommendedName>
    <alternativeName>
        <fullName evidence="13">1,4-alpha-D-glucan glucanohydrolase</fullName>
    </alternativeName>
</protein>
<reference evidence="20 22" key="1">
    <citation type="journal article" date="2011" name="Science">
        <title>Comparative functional genomics of the fission yeasts.</title>
        <authorList>
            <person name="Rhind N."/>
            <person name="Chen Z."/>
            <person name="Yassour M."/>
            <person name="Thompson D.A."/>
            <person name="Haas B.J."/>
            <person name="Habib N."/>
            <person name="Wapinski I."/>
            <person name="Roy S."/>
            <person name="Lin M.F."/>
            <person name="Heiman D.I."/>
            <person name="Young S.K."/>
            <person name="Furuya K."/>
            <person name="Guo Y."/>
            <person name="Pidoux A."/>
            <person name="Chen H.M."/>
            <person name="Robbertse B."/>
            <person name="Goldberg J.M."/>
            <person name="Aoki K."/>
            <person name="Bayne E.H."/>
            <person name="Berlin A.M."/>
            <person name="Desjardins C.A."/>
            <person name="Dobbs E."/>
            <person name="Dukaj L."/>
            <person name="Fan L."/>
            <person name="FitzGerald M.G."/>
            <person name="French C."/>
            <person name="Gujja S."/>
            <person name="Hansen K."/>
            <person name="Keifenheim D."/>
            <person name="Levin J.Z."/>
            <person name="Mosher R.A."/>
            <person name="Mueller C.A."/>
            <person name="Pfiffner J."/>
            <person name="Priest M."/>
            <person name="Russ C."/>
            <person name="Smialowska A."/>
            <person name="Swoboda P."/>
            <person name="Sykes S.M."/>
            <person name="Vaughn M."/>
            <person name="Vengrova S."/>
            <person name="Yoder R."/>
            <person name="Zeng Q."/>
            <person name="Allshire R."/>
            <person name="Baulcombe D."/>
            <person name="Birren B.W."/>
            <person name="Brown W."/>
            <person name="Ekwall K."/>
            <person name="Kellis M."/>
            <person name="Leatherwood J."/>
            <person name="Levin H."/>
            <person name="Margalit H."/>
            <person name="Martienssen R."/>
            <person name="Nieduszynski C.A."/>
            <person name="Spatafora J.W."/>
            <person name="Friedman N."/>
            <person name="Dalgaard J.Z."/>
            <person name="Baumann P."/>
            <person name="Niki H."/>
            <person name="Regev A."/>
            <person name="Nusbaum C."/>
        </authorList>
    </citation>
    <scope>NUCLEOTIDE SEQUENCE [LARGE SCALE GENOMIC DNA]</scope>
    <source>
        <strain evidence="22">yFS275 / FY16936</strain>
    </source>
</reference>
<comment type="similarity">
    <text evidence="3">Belongs to the glycosyl hydrolase 13 family.</text>
</comment>
<dbReference type="Gene3D" id="2.60.40.1180">
    <property type="entry name" value="Golgi alpha-mannosidase II"/>
    <property type="match status" value="1"/>
</dbReference>
<comment type="cofactor">
    <cofactor evidence="2">
        <name>Ca(2+)</name>
        <dbReference type="ChEBI" id="CHEBI:29108"/>
    </cofactor>
</comment>
<keyword evidence="10" id="KW-0325">Glycoprotein</keyword>
<dbReference type="InterPro" id="IPR006047">
    <property type="entry name" value="GH13_cat_dom"/>
</dbReference>
<evidence type="ECO:0000256" key="18">
    <source>
        <dbReference type="SAM" id="SignalP"/>
    </source>
</evidence>
<evidence type="ECO:0000256" key="9">
    <source>
        <dbReference type="ARBA" id="ARBA00023157"/>
    </source>
</evidence>
<keyword evidence="5" id="KW-0479">Metal-binding</keyword>
<evidence type="ECO:0000256" key="10">
    <source>
        <dbReference type="ARBA" id="ARBA00023180"/>
    </source>
</evidence>
<feature type="disulfide bond" evidence="16">
    <location>
        <begin position="172"/>
        <end position="188"/>
    </location>
</feature>
<dbReference type="InterPro" id="IPR013777">
    <property type="entry name" value="A-amylase-like"/>
</dbReference>
<sequence length="597" mass="65029">MLLLSVLELVPAFLFFVTAQAASKDSWRSRVIYQLLTDRFAVEDDGSSTSCDPADKVYCGGTWKGIQSKLDYVQGMGFDAIWISPIMKNLNGTHGDDGQAYHGYWNTEFETLNSHFGTEDDLVNLITDVHSRGMYIMFDSIANSMAVAGPAADIDYSTLKPFNSSEYFHQFCMVNFTDLTNTTQIADCWNGDDNVYLADLDIESDVVSSYLYNQIEATTDRYTVDGYRVDAVKQMNLSFLDQYTTSASAFVIGEVFDYTPKTACPYLEHLQGMTNYPARLGMLYSFNQTGAGFGALHDLDYQMRSNCSSYDMSLLITFLENHDLPRFASQNNDTARAVGSLAFLMLWDGIPVLYYGQEQHLSGASDPYNREALWTYGYNTSSTYYQTVRKAIALRKLASADDDNWLKDQYQYLAYDNAPGTYAIVQKGNVLGMYTNVGSSAGNKVYSAVSNFDENTVITDIFSGKNVTVGNNGSVTFTVTSGMAQVYYPATKLTSYSHYLGAATTVSSVSSTTYPSSYSTITLGQTQATGSILASTSAHSSAGSSSATGSASHVSSSVSSVYASASTSSQHSAAPRASAFSSVGLLLVIATVVLTVL</sequence>
<dbReference type="Gene3D" id="3.20.20.80">
    <property type="entry name" value="Glycosidases"/>
    <property type="match status" value="1"/>
</dbReference>
<dbReference type="InterPro" id="IPR017853">
    <property type="entry name" value="GH"/>
</dbReference>
<dbReference type="PIRSF" id="PIRSF001024">
    <property type="entry name" value="Alph-amyl_fung"/>
    <property type="match status" value="1"/>
</dbReference>
<evidence type="ECO:0000256" key="17">
    <source>
        <dbReference type="PIRSR" id="PIRSR001024-5"/>
    </source>
</evidence>
<keyword evidence="12" id="KW-0326">Glycosidase</keyword>
<evidence type="ECO:0000256" key="16">
    <source>
        <dbReference type="PIRSR" id="PIRSR001024-4"/>
    </source>
</evidence>
<evidence type="ECO:0000256" key="12">
    <source>
        <dbReference type="ARBA" id="ARBA00023295"/>
    </source>
</evidence>
<feature type="signal peptide" evidence="18">
    <location>
        <begin position="1"/>
        <end position="21"/>
    </location>
</feature>
<keyword evidence="22" id="KW-1185">Reference proteome</keyword>
<comment type="catalytic activity">
    <reaction evidence="1">
        <text>Endohydrolysis of (1-&gt;4)-alpha-D-glucosidic linkages in polysaccharides containing three or more (1-&gt;4)-alpha-linked D-glucose units.</text>
        <dbReference type="EC" id="3.2.1.1"/>
    </reaction>
</comment>
<dbReference type="EC" id="3.2.1.1" evidence="4"/>
<dbReference type="GO" id="GO:0009986">
    <property type="term" value="C:cell surface"/>
    <property type="evidence" value="ECO:0007669"/>
    <property type="project" value="UniProtKB-ARBA"/>
</dbReference>
<feature type="binding site" evidence="17">
    <location>
        <position position="323"/>
    </location>
    <ligand>
        <name>substrate</name>
    </ligand>
</feature>
<gene>
    <name evidence="21" type="primary">aah1</name>
    <name evidence="20" type="ORF">SJAG_00096</name>
</gene>
<feature type="binding site" evidence="17">
    <location>
        <position position="228"/>
    </location>
    <ligand>
        <name>substrate</name>
    </ligand>
</feature>
<name>B6JUZ7_SCHJY</name>
<keyword evidence="8" id="KW-0106">Calcium</keyword>
<feature type="disulfide bond" evidence="16">
    <location>
        <begin position="51"/>
        <end position="59"/>
    </location>
</feature>
<evidence type="ECO:0000256" key="1">
    <source>
        <dbReference type="ARBA" id="ARBA00000548"/>
    </source>
</evidence>
<dbReference type="Proteomes" id="UP000001744">
    <property type="component" value="Unassembled WGS sequence"/>
</dbReference>
<dbReference type="HOGENOM" id="CLU_006462_7_2_1"/>
<keyword evidence="6 18" id="KW-0732">Signal</keyword>
<dbReference type="Pfam" id="PF00128">
    <property type="entry name" value="Alpha-amylase"/>
    <property type="match status" value="1"/>
</dbReference>
<keyword evidence="7" id="KW-0378">Hydrolase</keyword>
<feature type="disulfide bond" evidence="16">
    <location>
        <begin position="264"/>
        <end position="307"/>
    </location>
</feature>
<evidence type="ECO:0000256" key="11">
    <source>
        <dbReference type="ARBA" id="ARBA00023277"/>
    </source>
</evidence>
<dbReference type="eggNOG" id="KOG0471">
    <property type="taxonomic scope" value="Eukaryota"/>
</dbReference>
<dbReference type="InterPro" id="IPR013780">
    <property type="entry name" value="Glyco_hydro_b"/>
</dbReference>
<feature type="binding site" evidence="17">
    <location>
        <position position="370"/>
    </location>
    <ligand>
        <name>substrate</name>
    </ligand>
</feature>
<dbReference type="STRING" id="402676.B6JUZ7"/>
<proteinExistence type="inferred from homology"/>
<dbReference type="Pfam" id="PF09260">
    <property type="entry name" value="A_amylase_dom_C"/>
    <property type="match status" value="1"/>
</dbReference>
<evidence type="ECO:0000256" key="2">
    <source>
        <dbReference type="ARBA" id="ARBA00001913"/>
    </source>
</evidence>
<evidence type="ECO:0000256" key="7">
    <source>
        <dbReference type="ARBA" id="ARBA00022801"/>
    </source>
</evidence>
<evidence type="ECO:0000313" key="22">
    <source>
        <dbReference type="Proteomes" id="UP000001744"/>
    </source>
</evidence>
<evidence type="ECO:0000256" key="6">
    <source>
        <dbReference type="ARBA" id="ARBA00022729"/>
    </source>
</evidence>
<dbReference type="SUPFAM" id="SSF51011">
    <property type="entry name" value="Glycosyl hydrolase domain"/>
    <property type="match status" value="1"/>
</dbReference>
<dbReference type="OMA" id="NAQLCQT"/>
<evidence type="ECO:0000313" key="21">
    <source>
        <dbReference type="JaponicusDB" id="SJAG_00096"/>
    </source>
</evidence>
<dbReference type="OrthoDB" id="204980at2759"/>
<dbReference type="RefSeq" id="XP_002171394.1">
    <property type="nucleotide sequence ID" value="XM_002171358.2"/>
</dbReference>
<dbReference type="EMBL" id="KE651166">
    <property type="protein sequence ID" value="EEB05101.1"/>
    <property type="molecule type" value="Genomic_DNA"/>
</dbReference>
<dbReference type="AlphaFoldDB" id="B6JUZ7"/>
<evidence type="ECO:0000256" key="15">
    <source>
        <dbReference type="PIRSR" id="PIRSR001024-2"/>
    </source>
</evidence>
<evidence type="ECO:0000256" key="5">
    <source>
        <dbReference type="ARBA" id="ARBA00022723"/>
    </source>
</evidence>
<evidence type="ECO:0000259" key="19">
    <source>
        <dbReference type="SMART" id="SM00642"/>
    </source>
</evidence>
<dbReference type="PANTHER" id="PTHR10357">
    <property type="entry name" value="ALPHA-AMYLASE FAMILY MEMBER"/>
    <property type="match status" value="1"/>
</dbReference>
<feature type="active site" description="Proton donor" evidence="14">
    <location>
        <position position="254"/>
    </location>
</feature>
<dbReference type="CDD" id="cd11319">
    <property type="entry name" value="AmyAc_euk_AmyA"/>
    <property type="match status" value="1"/>
</dbReference>
<feature type="site" description="Transition state stabilizer" evidence="15">
    <location>
        <position position="323"/>
    </location>
</feature>
<evidence type="ECO:0000256" key="3">
    <source>
        <dbReference type="ARBA" id="ARBA00008061"/>
    </source>
</evidence>
<dbReference type="InterPro" id="IPR015340">
    <property type="entry name" value="A_amylase_C_dom"/>
</dbReference>
<feature type="binding site" evidence="17">
    <location>
        <position position="105"/>
    </location>
    <ligand>
        <name>substrate</name>
    </ligand>
</feature>
<dbReference type="SUPFAM" id="SSF51445">
    <property type="entry name" value="(Trans)glycosidases"/>
    <property type="match status" value="1"/>
</dbReference>
<dbReference type="PANTHER" id="PTHR10357:SF215">
    <property type="entry name" value="ALPHA-AMYLASE 1"/>
    <property type="match status" value="1"/>
</dbReference>
<keyword evidence="9 16" id="KW-1015">Disulfide bond</keyword>
<feature type="chain" id="PRO_5002844904" description="alpha-amylase" evidence="18">
    <location>
        <begin position="22"/>
        <end position="597"/>
    </location>
</feature>
<keyword evidence="11" id="KW-0119">Carbohydrate metabolism</keyword>
<dbReference type="GO" id="GO:0016052">
    <property type="term" value="P:carbohydrate catabolic process"/>
    <property type="evidence" value="ECO:0007669"/>
    <property type="project" value="InterPro"/>
</dbReference>
<dbReference type="GO" id="GO:0004556">
    <property type="term" value="F:alpha-amylase activity"/>
    <property type="evidence" value="ECO:0007669"/>
    <property type="project" value="UniProtKB-EC"/>
</dbReference>
<dbReference type="VEuPathDB" id="FungiDB:SJAG_00096"/>
<evidence type="ECO:0000256" key="14">
    <source>
        <dbReference type="PIRSR" id="PIRSR001024-1"/>
    </source>
</evidence>
<evidence type="ECO:0000313" key="20">
    <source>
        <dbReference type="EMBL" id="EEB05101.1"/>
    </source>
</evidence>
<evidence type="ECO:0000256" key="4">
    <source>
        <dbReference type="ARBA" id="ARBA00012595"/>
    </source>
</evidence>
<feature type="domain" description="Glycosyl hydrolase family 13 catalytic" evidence="19">
    <location>
        <begin position="34"/>
        <end position="395"/>
    </location>
</feature>
<dbReference type="GO" id="GO:0005509">
    <property type="term" value="F:calcium ion binding"/>
    <property type="evidence" value="ECO:0007669"/>
    <property type="project" value="InterPro"/>
</dbReference>
<dbReference type="SMART" id="SM00642">
    <property type="entry name" value="Aamy"/>
    <property type="match status" value="1"/>
</dbReference>
<dbReference type="JaponicusDB" id="SJAG_00096">
    <property type="gene designation" value="aah1"/>
</dbReference>
<feature type="active site" description="Nucleophile" evidence="14">
    <location>
        <position position="230"/>
    </location>
</feature>